<organism evidence="2 3">
    <name type="scientific">Mucilaginibacter gilvus</name>
    <dbReference type="NCBI Taxonomy" id="2305909"/>
    <lineage>
        <taxon>Bacteria</taxon>
        <taxon>Pseudomonadati</taxon>
        <taxon>Bacteroidota</taxon>
        <taxon>Sphingobacteriia</taxon>
        <taxon>Sphingobacteriales</taxon>
        <taxon>Sphingobacteriaceae</taxon>
        <taxon>Mucilaginibacter</taxon>
    </lineage>
</organism>
<dbReference type="AlphaFoldDB" id="A0A3S3Z291"/>
<dbReference type="RefSeq" id="WP_128532481.1">
    <property type="nucleotide sequence ID" value="NZ_SBIW01000002.1"/>
</dbReference>
<feature type="compositionally biased region" description="Basic and acidic residues" evidence="1">
    <location>
        <begin position="21"/>
        <end position="38"/>
    </location>
</feature>
<protein>
    <submittedName>
        <fullName evidence="2">Uncharacterized protein</fullName>
    </submittedName>
</protein>
<evidence type="ECO:0000313" key="3">
    <source>
        <dbReference type="Proteomes" id="UP000286701"/>
    </source>
</evidence>
<evidence type="ECO:0000313" key="2">
    <source>
        <dbReference type="EMBL" id="RWY55623.1"/>
    </source>
</evidence>
<feature type="compositionally biased region" description="Basic and acidic residues" evidence="1">
    <location>
        <begin position="1"/>
        <end position="12"/>
    </location>
</feature>
<keyword evidence="3" id="KW-1185">Reference proteome</keyword>
<gene>
    <name evidence="2" type="ORF">EPL05_04395</name>
</gene>
<dbReference type="EMBL" id="SBIW01000002">
    <property type="protein sequence ID" value="RWY55623.1"/>
    <property type="molecule type" value="Genomic_DNA"/>
</dbReference>
<name>A0A3S3Z291_9SPHI</name>
<proteinExistence type="predicted"/>
<comment type="caution">
    <text evidence="2">The sequence shown here is derived from an EMBL/GenBank/DDBJ whole genome shotgun (WGS) entry which is preliminary data.</text>
</comment>
<dbReference type="OrthoDB" id="800045at2"/>
<evidence type="ECO:0000256" key="1">
    <source>
        <dbReference type="SAM" id="MobiDB-lite"/>
    </source>
</evidence>
<reference evidence="2 3" key="1">
    <citation type="submission" date="2019-01" db="EMBL/GenBank/DDBJ databases">
        <title>Mucilaginibacter antarcticum sp. nov., isolated from antarctic soil.</title>
        <authorList>
            <person name="Yan Y.-Q."/>
            <person name="Du Z.-J."/>
        </authorList>
    </citation>
    <scope>NUCLEOTIDE SEQUENCE [LARGE SCALE GENOMIC DNA]</scope>
    <source>
        <strain evidence="2 3">F01003</strain>
    </source>
</reference>
<dbReference type="Proteomes" id="UP000286701">
    <property type="component" value="Unassembled WGS sequence"/>
</dbReference>
<accession>A0A3S3Z291</accession>
<sequence length="83" mass="9502">MTTPANDHDKPSPSDTPTQRPNDEGHKSVVKNRDKEYNADEPQQENLAKRYENEEQPVKSVNDAPKKNQPDASDDDERRLESK</sequence>
<feature type="compositionally biased region" description="Basic and acidic residues" evidence="1">
    <location>
        <begin position="47"/>
        <end position="57"/>
    </location>
</feature>
<feature type="region of interest" description="Disordered" evidence="1">
    <location>
        <begin position="1"/>
        <end position="83"/>
    </location>
</feature>